<dbReference type="RefSeq" id="WP_119858508.1">
    <property type="nucleotide sequence ID" value="NZ_QYYD01000025.1"/>
</dbReference>
<accession>A0A418V0I6</accession>
<name>A0A418V0I6_RHOPL</name>
<reference evidence="8 9" key="1">
    <citation type="submission" date="2018-09" db="EMBL/GenBank/DDBJ databases">
        <title>Draft genome sequence of Rhodopseudomonas palustris 2.1.18.</title>
        <authorList>
            <person name="Robertson S.L."/>
            <person name="Meyer T.E."/>
            <person name="Kyndt J.A."/>
        </authorList>
    </citation>
    <scope>NUCLEOTIDE SEQUENCE [LARGE SCALE GENOMIC DNA]</scope>
    <source>
        <strain evidence="8 9">2.1.18</strain>
    </source>
</reference>
<sequence>MSGGDASLGSLAATFGVMSLFAIGGANAAVPEIHRIVVDVHHWLTDQQFADAYAIAQLSPGPNVLIVTLIGYQVAGVLGAMVATLSMCGPTAAAAYVVSRVLGRSSHSPWPRIIQAALVPLSIGLMGASGLVLAVTSNRSIGAALVTIAVAVVAGATRVNPLWLLIGGGVLGFTGVIG</sequence>
<evidence type="ECO:0000313" key="8">
    <source>
        <dbReference type="EMBL" id="RJF69193.1"/>
    </source>
</evidence>
<feature type="transmembrane region" description="Helical" evidence="7">
    <location>
        <begin position="110"/>
        <end position="135"/>
    </location>
</feature>
<dbReference type="OrthoDB" id="556585at2"/>
<evidence type="ECO:0000256" key="4">
    <source>
        <dbReference type="ARBA" id="ARBA00022692"/>
    </source>
</evidence>
<dbReference type="PANTHER" id="PTHR43663:SF1">
    <property type="entry name" value="CHROMATE TRANSPORTER"/>
    <property type="match status" value="1"/>
</dbReference>
<dbReference type="PANTHER" id="PTHR43663">
    <property type="entry name" value="CHROMATE TRANSPORT PROTEIN-RELATED"/>
    <property type="match status" value="1"/>
</dbReference>
<dbReference type="GO" id="GO:0005886">
    <property type="term" value="C:plasma membrane"/>
    <property type="evidence" value="ECO:0007669"/>
    <property type="project" value="UniProtKB-SubCell"/>
</dbReference>
<comment type="caution">
    <text evidence="8">The sequence shown here is derived from an EMBL/GenBank/DDBJ whole genome shotgun (WGS) entry which is preliminary data.</text>
</comment>
<dbReference type="GO" id="GO:0015109">
    <property type="term" value="F:chromate transmembrane transporter activity"/>
    <property type="evidence" value="ECO:0007669"/>
    <property type="project" value="InterPro"/>
</dbReference>
<comment type="similarity">
    <text evidence="2">Belongs to the chromate ion transporter (CHR) (TC 2.A.51) family.</text>
</comment>
<evidence type="ECO:0000256" key="3">
    <source>
        <dbReference type="ARBA" id="ARBA00022475"/>
    </source>
</evidence>
<dbReference type="EMBL" id="QYYD01000025">
    <property type="protein sequence ID" value="RJF69193.1"/>
    <property type="molecule type" value="Genomic_DNA"/>
</dbReference>
<dbReference type="InterPro" id="IPR003370">
    <property type="entry name" value="Chromate_transpt"/>
</dbReference>
<keyword evidence="6 7" id="KW-0472">Membrane</keyword>
<feature type="transmembrane region" description="Helical" evidence="7">
    <location>
        <begin position="70"/>
        <end position="98"/>
    </location>
</feature>
<evidence type="ECO:0000256" key="6">
    <source>
        <dbReference type="ARBA" id="ARBA00023136"/>
    </source>
</evidence>
<dbReference type="Proteomes" id="UP000285523">
    <property type="component" value="Unassembled WGS sequence"/>
</dbReference>
<evidence type="ECO:0000313" key="9">
    <source>
        <dbReference type="Proteomes" id="UP000285523"/>
    </source>
</evidence>
<evidence type="ECO:0000256" key="2">
    <source>
        <dbReference type="ARBA" id="ARBA00005262"/>
    </source>
</evidence>
<keyword evidence="4 7" id="KW-0812">Transmembrane</keyword>
<feature type="transmembrane region" description="Helical" evidence="7">
    <location>
        <begin position="141"/>
        <end position="159"/>
    </location>
</feature>
<evidence type="ECO:0000256" key="7">
    <source>
        <dbReference type="SAM" id="Phobius"/>
    </source>
</evidence>
<evidence type="ECO:0000256" key="1">
    <source>
        <dbReference type="ARBA" id="ARBA00004651"/>
    </source>
</evidence>
<dbReference type="AlphaFoldDB" id="A0A418V0I6"/>
<keyword evidence="3" id="KW-1003">Cell membrane</keyword>
<organism evidence="8 9">
    <name type="scientific">Rhodopseudomonas palustris</name>
    <dbReference type="NCBI Taxonomy" id="1076"/>
    <lineage>
        <taxon>Bacteria</taxon>
        <taxon>Pseudomonadati</taxon>
        <taxon>Pseudomonadota</taxon>
        <taxon>Alphaproteobacteria</taxon>
        <taxon>Hyphomicrobiales</taxon>
        <taxon>Nitrobacteraceae</taxon>
        <taxon>Rhodopseudomonas</taxon>
    </lineage>
</organism>
<comment type="subcellular location">
    <subcellularLocation>
        <location evidence="1">Cell membrane</location>
        <topology evidence="1">Multi-pass membrane protein</topology>
    </subcellularLocation>
</comment>
<evidence type="ECO:0000256" key="5">
    <source>
        <dbReference type="ARBA" id="ARBA00022989"/>
    </source>
</evidence>
<proteinExistence type="inferred from homology"/>
<gene>
    <name evidence="8" type="ORF">D4Q52_20900</name>
</gene>
<protein>
    <submittedName>
        <fullName evidence="8">Chromate transporter</fullName>
    </submittedName>
</protein>
<dbReference type="InterPro" id="IPR052518">
    <property type="entry name" value="CHR_Transporter"/>
</dbReference>
<dbReference type="Pfam" id="PF02417">
    <property type="entry name" value="Chromate_transp"/>
    <property type="match status" value="1"/>
</dbReference>
<keyword evidence="5 7" id="KW-1133">Transmembrane helix</keyword>